<dbReference type="OrthoDB" id="2414033at2"/>
<proteinExistence type="predicted"/>
<feature type="transmembrane region" description="Helical" evidence="1">
    <location>
        <begin position="76"/>
        <end position="99"/>
    </location>
</feature>
<reference evidence="2 3" key="1">
    <citation type="submission" date="2019-05" db="EMBL/GenBank/DDBJ databases">
        <title>The metagenome of a microbial culture collection derived from dairy environment covers the genomic content of the human microbiome.</title>
        <authorList>
            <person name="Roder T."/>
            <person name="Wuthrich D."/>
            <person name="Sattari Z."/>
            <person name="Von Ah U."/>
            <person name="Bar C."/>
            <person name="Ronchi F."/>
            <person name="Macpherson A.J."/>
            <person name="Ganal-Vonarburg S.C."/>
            <person name="Bruggmann R."/>
            <person name="Vergeres G."/>
        </authorList>
    </citation>
    <scope>NUCLEOTIDE SEQUENCE [LARGE SCALE GENOMIC DNA]</scope>
    <source>
        <strain evidence="2 3">FAM 20833</strain>
    </source>
</reference>
<comment type="caution">
    <text evidence="2">The sequence shown here is derived from an EMBL/GenBank/DDBJ whole genome shotgun (WGS) entry which is preliminary data.</text>
</comment>
<name>A0A5R9B546_STAXY</name>
<feature type="transmembrane region" description="Helical" evidence="1">
    <location>
        <begin position="105"/>
        <end position="122"/>
    </location>
</feature>
<evidence type="ECO:0000313" key="2">
    <source>
        <dbReference type="EMBL" id="TLP90725.1"/>
    </source>
</evidence>
<dbReference type="Proteomes" id="UP000307747">
    <property type="component" value="Unassembled WGS sequence"/>
</dbReference>
<organism evidence="2 3">
    <name type="scientific">Staphylococcus xylosus</name>
    <dbReference type="NCBI Taxonomy" id="1288"/>
    <lineage>
        <taxon>Bacteria</taxon>
        <taxon>Bacillati</taxon>
        <taxon>Bacillota</taxon>
        <taxon>Bacilli</taxon>
        <taxon>Bacillales</taxon>
        <taxon>Staphylococcaceae</taxon>
        <taxon>Staphylococcus</taxon>
    </lineage>
</organism>
<gene>
    <name evidence="2" type="ORF">FEZ53_00230</name>
</gene>
<keyword evidence="1" id="KW-0472">Membrane</keyword>
<feature type="transmembrane region" description="Helical" evidence="1">
    <location>
        <begin position="31"/>
        <end position="49"/>
    </location>
</feature>
<dbReference type="RefSeq" id="WP_069810191.1">
    <property type="nucleotide sequence ID" value="NZ_CP031275.1"/>
</dbReference>
<dbReference type="EMBL" id="VBTJ01000001">
    <property type="protein sequence ID" value="TLP90725.1"/>
    <property type="molecule type" value="Genomic_DNA"/>
</dbReference>
<protein>
    <submittedName>
        <fullName evidence="2">Uncharacterized protein</fullName>
    </submittedName>
</protein>
<accession>A0A5R9B546</accession>
<evidence type="ECO:0000256" key="1">
    <source>
        <dbReference type="SAM" id="Phobius"/>
    </source>
</evidence>
<evidence type="ECO:0000313" key="3">
    <source>
        <dbReference type="Proteomes" id="UP000307747"/>
    </source>
</evidence>
<dbReference type="PROSITE" id="PS51257">
    <property type="entry name" value="PROKAR_LIPOPROTEIN"/>
    <property type="match status" value="1"/>
</dbReference>
<sequence length="139" mass="16166">MKNPEANDTNWFTIIFSASCAIMSNFMDNHLFRKIILALMVLSFIYTTIKNLKITLYGIKTEDVNVRTWIGIKVDYWIIFVKNMIAFCLMLGLGISFLLIEGKRLLIAILTIAATYTLLLFFEHFIESKTDIFEENYTE</sequence>
<keyword evidence="1" id="KW-1133">Transmembrane helix</keyword>
<dbReference type="AlphaFoldDB" id="A0A5R9B546"/>
<keyword evidence="1" id="KW-0812">Transmembrane</keyword>